<dbReference type="GO" id="GO:0020037">
    <property type="term" value="F:heme binding"/>
    <property type="evidence" value="ECO:0007669"/>
    <property type="project" value="InterPro"/>
</dbReference>
<keyword evidence="4 8" id="KW-0560">Oxidoreductase</keyword>
<keyword evidence="6 8" id="KW-0503">Monooxygenase</keyword>
<dbReference type="AlphaFoldDB" id="A0AA88CX08"/>
<keyword evidence="5 7" id="KW-0408">Iron</keyword>
<evidence type="ECO:0000256" key="8">
    <source>
        <dbReference type="RuleBase" id="RU000461"/>
    </source>
</evidence>
<evidence type="ECO:0000313" key="11">
    <source>
        <dbReference type="Proteomes" id="UP001187192"/>
    </source>
</evidence>
<sequence length="505" mass="57651">MADLYSYLVAFFLISLITKLVILRRHNKKSPPSPLSLPLIGHLYLLKPPLHLTLQTLSLKYGPIFSLRLGLRSFLVVSSPSSVENCFTKNDIVLANRPRSMVGDNLSYNYSSFLLAPHGHHWRSLRKLTTIEIFSQKGLQKFSAVREEEVLSMVRHVFAVSSGGSGMVDLNYLFFLLMFNIMTRINFGKKWIGEEIASTDEAKRRVKEVRDAFFPSLSLINECDFFPFLRWVGYKGLEKRLVMLHRKRDEFLRGLIEEFRGRKTSSSNETLIEKLLSLQESEPEFYSESVVKSTAMIMYVAGPDTSANTMKWCMSLLLNHPQELQKLRNEIKNHVGHGRLLKESDLPNLPYLRCVINESLRLYPVAPLLLPHFSSEDCTVGGYHVPKGTTLLVNAWAVHRDPKVWDEPDEFKPERFEDILEGEREGFNFRYLPFGMGRRACPGAAMAIRIVSLAVGALVHCFDWERVGEELVDLNQDFGITLAKSRPLEAVSSPRPFVIDLLSQL</sequence>
<comment type="similarity">
    <text evidence="1 8">Belongs to the cytochrome P450 family.</text>
</comment>
<name>A0AA88CX08_FICCA</name>
<keyword evidence="3 7" id="KW-0479">Metal-binding</keyword>
<dbReference type="PANTHER" id="PTHR47947:SF13">
    <property type="entry name" value="CYTOCHROME P450, FAMILY 81, SUBFAMILY K, POLYPEPTIDE 1-RELATED"/>
    <property type="match status" value="1"/>
</dbReference>
<comment type="cofactor">
    <cofactor evidence="7">
        <name>heme</name>
        <dbReference type="ChEBI" id="CHEBI:30413"/>
    </cofactor>
</comment>
<dbReference type="EMBL" id="BTGU01000005">
    <property type="protein sequence ID" value="GMN35020.1"/>
    <property type="molecule type" value="Genomic_DNA"/>
</dbReference>
<dbReference type="InterPro" id="IPR036396">
    <property type="entry name" value="Cyt_P450_sf"/>
</dbReference>
<protein>
    <recommendedName>
        <fullName evidence="12">Cytochrome P450</fullName>
    </recommendedName>
</protein>
<evidence type="ECO:0008006" key="12">
    <source>
        <dbReference type="Google" id="ProtNLM"/>
    </source>
</evidence>
<evidence type="ECO:0000256" key="1">
    <source>
        <dbReference type="ARBA" id="ARBA00010617"/>
    </source>
</evidence>
<feature type="binding site" description="axial binding residue" evidence="7">
    <location>
        <position position="441"/>
    </location>
    <ligand>
        <name>heme</name>
        <dbReference type="ChEBI" id="CHEBI:30413"/>
    </ligand>
    <ligandPart>
        <name>Fe</name>
        <dbReference type="ChEBI" id="CHEBI:18248"/>
    </ligandPart>
</feature>
<comment type="caution">
    <text evidence="10">The sequence shown here is derived from an EMBL/GenBank/DDBJ whole genome shotgun (WGS) entry which is preliminary data.</text>
</comment>
<evidence type="ECO:0000256" key="2">
    <source>
        <dbReference type="ARBA" id="ARBA00022617"/>
    </source>
</evidence>
<keyword evidence="9" id="KW-1133">Transmembrane helix</keyword>
<evidence type="ECO:0000256" key="9">
    <source>
        <dbReference type="SAM" id="Phobius"/>
    </source>
</evidence>
<keyword evidence="9" id="KW-0472">Membrane</keyword>
<dbReference type="FunFam" id="1.10.630.10:FF:000081">
    <property type="entry name" value="Cytochrome P450 CYP81N5"/>
    <property type="match status" value="1"/>
</dbReference>
<accession>A0AA88CX08</accession>
<dbReference type="SUPFAM" id="SSF48264">
    <property type="entry name" value="Cytochrome P450"/>
    <property type="match status" value="1"/>
</dbReference>
<dbReference type="InterPro" id="IPR017972">
    <property type="entry name" value="Cyt_P450_CS"/>
</dbReference>
<evidence type="ECO:0000256" key="3">
    <source>
        <dbReference type="ARBA" id="ARBA00022723"/>
    </source>
</evidence>
<evidence type="ECO:0000256" key="5">
    <source>
        <dbReference type="ARBA" id="ARBA00023004"/>
    </source>
</evidence>
<keyword evidence="2 7" id="KW-0349">Heme</keyword>
<evidence type="ECO:0000256" key="4">
    <source>
        <dbReference type="ARBA" id="ARBA00023002"/>
    </source>
</evidence>
<dbReference type="InterPro" id="IPR001128">
    <property type="entry name" value="Cyt_P450"/>
</dbReference>
<keyword evidence="9" id="KW-0812">Transmembrane</keyword>
<dbReference type="CDD" id="cd20653">
    <property type="entry name" value="CYP81"/>
    <property type="match status" value="1"/>
</dbReference>
<evidence type="ECO:0000256" key="7">
    <source>
        <dbReference type="PIRSR" id="PIRSR602401-1"/>
    </source>
</evidence>
<dbReference type="GO" id="GO:0016705">
    <property type="term" value="F:oxidoreductase activity, acting on paired donors, with incorporation or reduction of molecular oxygen"/>
    <property type="evidence" value="ECO:0007669"/>
    <property type="project" value="InterPro"/>
</dbReference>
<evidence type="ECO:0000313" key="10">
    <source>
        <dbReference type="EMBL" id="GMN35020.1"/>
    </source>
</evidence>
<evidence type="ECO:0000256" key="6">
    <source>
        <dbReference type="ARBA" id="ARBA00023033"/>
    </source>
</evidence>
<dbReference type="PANTHER" id="PTHR47947">
    <property type="entry name" value="CYTOCHROME P450 82C3-RELATED"/>
    <property type="match status" value="1"/>
</dbReference>
<dbReference type="PROSITE" id="PS00086">
    <property type="entry name" value="CYTOCHROME_P450"/>
    <property type="match status" value="1"/>
</dbReference>
<gene>
    <name evidence="10" type="ORF">TIFTF001_005039</name>
</gene>
<feature type="transmembrane region" description="Helical" evidence="9">
    <location>
        <begin position="6"/>
        <end position="23"/>
    </location>
</feature>
<keyword evidence="11" id="KW-1185">Reference proteome</keyword>
<dbReference type="PRINTS" id="PR00463">
    <property type="entry name" value="EP450I"/>
</dbReference>
<reference evidence="10" key="1">
    <citation type="submission" date="2023-07" db="EMBL/GenBank/DDBJ databases">
        <title>draft genome sequence of fig (Ficus carica).</title>
        <authorList>
            <person name="Takahashi T."/>
            <person name="Nishimura K."/>
        </authorList>
    </citation>
    <scope>NUCLEOTIDE SEQUENCE</scope>
</reference>
<dbReference type="Pfam" id="PF00067">
    <property type="entry name" value="p450"/>
    <property type="match status" value="1"/>
</dbReference>
<dbReference type="InterPro" id="IPR050651">
    <property type="entry name" value="Plant_Cytochrome_P450_Monoox"/>
</dbReference>
<proteinExistence type="inferred from homology"/>
<dbReference type="Gene3D" id="1.10.630.10">
    <property type="entry name" value="Cytochrome P450"/>
    <property type="match status" value="1"/>
</dbReference>
<dbReference type="PRINTS" id="PR00385">
    <property type="entry name" value="P450"/>
</dbReference>
<organism evidence="10 11">
    <name type="scientific">Ficus carica</name>
    <name type="common">Common fig</name>
    <dbReference type="NCBI Taxonomy" id="3494"/>
    <lineage>
        <taxon>Eukaryota</taxon>
        <taxon>Viridiplantae</taxon>
        <taxon>Streptophyta</taxon>
        <taxon>Embryophyta</taxon>
        <taxon>Tracheophyta</taxon>
        <taxon>Spermatophyta</taxon>
        <taxon>Magnoliopsida</taxon>
        <taxon>eudicotyledons</taxon>
        <taxon>Gunneridae</taxon>
        <taxon>Pentapetalae</taxon>
        <taxon>rosids</taxon>
        <taxon>fabids</taxon>
        <taxon>Rosales</taxon>
        <taxon>Moraceae</taxon>
        <taxon>Ficeae</taxon>
        <taxon>Ficus</taxon>
    </lineage>
</organism>
<dbReference type="Gramene" id="FCD_00003959-RA">
    <property type="protein sequence ID" value="FCD_00003959-RA:cds"/>
    <property type="gene ID" value="FCD_00003959"/>
</dbReference>
<dbReference type="Proteomes" id="UP001187192">
    <property type="component" value="Unassembled WGS sequence"/>
</dbReference>
<dbReference type="GO" id="GO:0005506">
    <property type="term" value="F:iron ion binding"/>
    <property type="evidence" value="ECO:0007669"/>
    <property type="project" value="InterPro"/>
</dbReference>
<dbReference type="GO" id="GO:0004497">
    <property type="term" value="F:monooxygenase activity"/>
    <property type="evidence" value="ECO:0007669"/>
    <property type="project" value="UniProtKB-KW"/>
</dbReference>
<dbReference type="InterPro" id="IPR002401">
    <property type="entry name" value="Cyt_P450_E_grp-I"/>
</dbReference>